<proteinExistence type="predicted"/>
<reference evidence="5 6" key="1">
    <citation type="submission" date="2017-05" db="EMBL/GenBank/DDBJ databases">
        <title>Streptomyces alboflavus Genome sequencing and assembly.</title>
        <authorList>
            <person name="Wang Y."/>
            <person name="Du B."/>
            <person name="Ding Y."/>
            <person name="Liu H."/>
            <person name="Hou Q."/>
            <person name="Liu K."/>
            <person name="Wang C."/>
            <person name="Yao L."/>
        </authorList>
    </citation>
    <scope>NUCLEOTIDE SEQUENCE [LARGE SCALE GENOMIC DNA]</scope>
    <source>
        <strain evidence="5 6">MDJK44</strain>
    </source>
</reference>
<dbReference type="EMBL" id="CP021748">
    <property type="protein sequence ID" value="ARX86677.1"/>
    <property type="molecule type" value="Genomic_DNA"/>
</dbReference>
<dbReference type="InterPro" id="IPR013154">
    <property type="entry name" value="ADH-like_N"/>
</dbReference>
<dbReference type="InterPro" id="IPR011032">
    <property type="entry name" value="GroES-like_sf"/>
</dbReference>
<dbReference type="SMART" id="SM00829">
    <property type="entry name" value="PKS_ER"/>
    <property type="match status" value="1"/>
</dbReference>
<dbReference type="Pfam" id="PF00107">
    <property type="entry name" value="ADH_zinc_N"/>
    <property type="match status" value="1"/>
</dbReference>
<dbReference type="InterPro" id="IPR020843">
    <property type="entry name" value="ER"/>
</dbReference>
<dbReference type="Gene3D" id="3.40.50.720">
    <property type="entry name" value="NAD(P)-binding Rossmann-like Domain"/>
    <property type="match status" value="1"/>
</dbReference>
<dbReference type="AlphaFoldDB" id="A0A1Z1WJP8"/>
<dbReference type="GO" id="GO:0016651">
    <property type="term" value="F:oxidoreductase activity, acting on NAD(P)H"/>
    <property type="evidence" value="ECO:0007669"/>
    <property type="project" value="TreeGrafter"/>
</dbReference>
<evidence type="ECO:0000256" key="3">
    <source>
        <dbReference type="SAM" id="MobiDB-lite"/>
    </source>
</evidence>
<dbReference type="Pfam" id="PF08240">
    <property type="entry name" value="ADH_N"/>
    <property type="match status" value="1"/>
</dbReference>
<feature type="domain" description="Enoyl reductase (ER)" evidence="4">
    <location>
        <begin position="9"/>
        <end position="249"/>
    </location>
</feature>
<evidence type="ECO:0000313" key="6">
    <source>
        <dbReference type="Proteomes" id="UP000195880"/>
    </source>
</evidence>
<accession>A0A1Z1WJP8</accession>
<sequence>MRALLVDPDAPAGLRLGTAPDPEPAPHQALVRVAATSLNYGEVASVLPGAAPGAVLGWDAAGHVERAAADGSGPPVGTPVVTLGEAGGWAELRAVDTGFMGAVPDGADLGAISTIPVAGASALRALHRVGPLLGRRVLVTGATGGVGRYAVQLARRGGAYVVASTGDPGARSESLRALGAHAVVGDPEEVDVPLDGVVDLVGGRQLVSAYEKLAEGGVLVAVGHSGGDDEHFAHGVLYGDQGRHDRAIVSFFLLGCAGLGRDLAWLAGEVAAGRLDAGEVWRGPWGTPGRRCRRCGGGGCMGRRCWRWGRGALRGFPQSRPFPKPGLRPWPPGVGVPWRVGRSSAGSALRASSSNAGRAENFAGVGRRVTAG</sequence>
<dbReference type="Gene3D" id="3.90.180.10">
    <property type="entry name" value="Medium-chain alcohol dehydrogenases, catalytic domain"/>
    <property type="match status" value="1"/>
</dbReference>
<protein>
    <submittedName>
        <fullName evidence="5">Alcohol dehydrogenase</fullName>
    </submittedName>
</protein>
<evidence type="ECO:0000256" key="1">
    <source>
        <dbReference type="ARBA" id="ARBA00022857"/>
    </source>
</evidence>
<dbReference type="Proteomes" id="UP000195880">
    <property type="component" value="Chromosome"/>
</dbReference>
<dbReference type="CDD" id="cd08270">
    <property type="entry name" value="MDR4"/>
    <property type="match status" value="1"/>
</dbReference>
<dbReference type="GO" id="GO:0070402">
    <property type="term" value="F:NADPH binding"/>
    <property type="evidence" value="ECO:0007669"/>
    <property type="project" value="TreeGrafter"/>
</dbReference>
<evidence type="ECO:0000313" key="5">
    <source>
        <dbReference type="EMBL" id="ARX86677.1"/>
    </source>
</evidence>
<feature type="region of interest" description="Disordered" evidence="3">
    <location>
        <begin position="1"/>
        <end position="24"/>
    </location>
</feature>
<name>A0A1Z1WJP8_9ACTN</name>
<evidence type="ECO:0000256" key="2">
    <source>
        <dbReference type="ARBA" id="ARBA00023002"/>
    </source>
</evidence>
<gene>
    <name evidence="5" type="ORF">SMD44_06149</name>
</gene>
<dbReference type="SUPFAM" id="SSF51735">
    <property type="entry name" value="NAD(P)-binding Rossmann-fold domains"/>
    <property type="match status" value="1"/>
</dbReference>
<keyword evidence="2" id="KW-0560">Oxidoreductase</keyword>
<evidence type="ECO:0000259" key="4">
    <source>
        <dbReference type="SMART" id="SM00829"/>
    </source>
</evidence>
<organism evidence="5 6">
    <name type="scientific">Streptomyces alboflavus</name>
    <dbReference type="NCBI Taxonomy" id="67267"/>
    <lineage>
        <taxon>Bacteria</taxon>
        <taxon>Bacillati</taxon>
        <taxon>Actinomycetota</taxon>
        <taxon>Actinomycetes</taxon>
        <taxon>Kitasatosporales</taxon>
        <taxon>Streptomycetaceae</taxon>
        <taxon>Streptomyces</taxon>
    </lineage>
</organism>
<dbReference type="SUPFAM" id="SSF50129">
    <property type="entry name" value="GroES-like"/>
    <property type="match status" value="1"/>
</dbReference>
<keyword evidence="6" id="KW-1185">Reference proteome</keyword>
<dbReference type="PANTHER" id="PTHR48106">
    <property type="entry name" value="QUINONE OXIDOREDUCTASE PIG3-RELATED"/>
    <property type="match status" value="1"/>
</dbReference>
<dbReference type="KEGG" id="salf:SMD44_06149"/>
<dbReference type="eggNOG" id="COG0604">
    <property type="taxonomic scope" value="Bacteria"/>
</dbReference>
<dbReference type="InterPro" id="IPR013149">
    <property type="entry name" value="ADH-like_C"/>
</dbReference>
<keyword evidence="1" id="KW-0521">NADP</keyword>
<dbReference type="InterPro" id="IPR036291">
    <property type="entry name" value="NAD(P)-bd_dom_sf"/>
</dbReference>